<feature type="domain" description="DNA-directed RNA polymerase C-terminal" evidence="1">
    <location>
        <begin position="27"/>
        <end position="212"/>
    </location>
</feature>
<dbReference type="SUPFAM" id="SSF56672">
    <property type="entry name" value="DNA/RNA polymerases"/>
    <property type="match status" value="1"/>
</dbReference>
<keyword evidence="2" id="KW-0496">Mitochondrion</keyword>
<evidence type="ECO:0000313" key="2">
    <source>
        <dbReference type="EMBL" id="AYO45634.1"/>
    </source>
</evidence>
<reference evidence="2" key="1">
    <citation type="submission" date="2018-05" db="EMBL/GenBank/DDBJ databases">
        <title>The mitochondrial genome of the banana pathogen Mycosphaerella (synonym: Pseudocercospora) fijiensis contains several pseudogenes, multiple changes of direction and a reassigned tRNA gene.</title>
        <authorList>
            <person name="Goodwin S.B."/>
            <person name="McCorison C.B."/>
            <person name="Grimwood J."/>
            <person name="Grigoriev I.V."/>
            <person name="Kema G.H.J."/>
        </authorList>
    </citation>
    <scope>NUCLEOTIDE SEQUENCE</scope>
    <source>
        <strain evidence="2">IPO323</strain>
    </source>
</reference>
<dbReference type="Gene3D" id="1.10.150.20">
    <property type="entry name" value="5' to 3' exonuclease, C-terminal subdomain"/>
    <property type="match status" value="1"/>
</dbReference>
<protein>
    <recommendedName>
        <fullName evidence="1">DNA-directed RNA polymerase C-terminal domain-containing protein</fullName>
    </recommendedName>
</protein>
<dbReference type="EMBL" id="MH374028">
    <property type="protein sequence ID" value="AYO45634.1"/>
    <property type="molecule type" value="Genomic_DNA"/>
</dbReference>
<sequence>MDVSVGYLLGVTVGYHTEGSLFSKLLSKTSITDRVSWAEENKAILSNIGENLDFINKCDTKKKAIFVSWCFEYSRLVEWENSDKASSFHTRYAVQLDASCSGLQHLVMLIKNMEHMPHLNLTKMEVSDKPRDFYSFTAETINIMMASYIKANKDSTDPKKLATCARYERLITFGLTISQIKTALMTYNYNAGRKVMCKYIEESLATTCETSKYLKVGDNPMELLENNNYKCAKGEQVITKYVFEGN</sequence>
<dbReference type="InterPro" id="IPR046950">
    <property type="entry name" value="DNA-dir_Rpol_C_phage-type"/>
</dbReference>
<evidence type="ECO:0000259" key="1">
    <source>
        <dbReference type="Pfam" id="PF00940"/>
    </source>
</evidence>
<geneLocation type="mitochondrion" evidence="2"/>
<name>A0A3G2SCV3_ZYMTR</name>
<dbReference type="AlphaFoldDB" id="A0A3G2SCV3"/>
<accession>A0A3G2SCV3</accession>
<organism evidence="2">
    <name type="scientific">Zymoseptoria tritici</name>
    <name type="common">Speckled leaf blotch fungus</name>
    <name type="synonym">Septoria tritici</name>
    <dbReference type="NCBI Taxonomy" id="1047171"/>
    <lineage>
        <taxon>Eukaryota</taxon>
        <taxon>Fungi</taxon>
        <taxon>Dikarya</taxon>
        <taxon>Ascomycota</taxon>
        <taxon>Pezizomycotina</taxon>
        <taxon>Dothideomycetes</taxon>
        <taxon>Dothideomycetidae</taxon>
        <taxon>Mycosphaerellales</taxon>
        <taxon>Mycosphaerellaceae</taxon>
        <taxon>Zymoseptoria</taxon>
    </lineage>
</organism>
<proteinExistence type="predicted"/>
<dbReference type="Pfam" id="PF00940">
    <property type="entry name" value="RNA_pol"/>
    <property type="match status" value="1"/>
</dbReference>
<dbReference type="InterPro" id="IPR043502">
    <property type="entry name" value="DNA/RNA_pol_sf"/>
</dbReference>